<dbReference type="InterPro" id="IPR011976">
    <property type="entry name" value="Pept_M3B_oligopep-rel"/>
</dbReference>
<keyword evidence="3 6" id="KW-0378">Hydrolase</keyword>
<dbReference type="Gene3D" id="1.10.1370.30">
    <property type="match status" value="1"/>
</dbReference>
<dbReference type="Proteomes" id="UP001598138">
    <property type="component" value="Unassembled WGS sequence"/>
</dbReference>
<evidence type="ECO:0000256" key="3">
    <source>
        <dbReference type="ARBA" id="ARBA00022801"/>
    </source>
</evidence>
<organism evidence="8 9">
    <name type="scientific">Aquirufa avitistagni</name>
    <dbReference type="NCBI Taxonomy" id="3104728"/>
    <lineage>
        <taxon>Bacteria</taxon>
        <taxon>Pseudomonadati</taxon>
        <taxon>Bacteroidota</taxon>
        <taxon>Cytophagia</taxon>
        <taxon>Cytophagales</taxon>
        <taxon>Flectobacillaceae</taxon>
        <taxon>Aquirufa</taxon>
    </lineage>
</organism>
<evidence type="ECO:0000259" key="7">
    <source>
        <dbReference type="Pfam" id="PF01432"/>
    </source>
</evidence>
<feature type="domain" description="Peptidase M3A/M3B catalytic" evidence="7">
    <location>
        <begin position="198"/>
        <end position="584"/>
    </location>
</feature>
<comment type="caution">
    <text evidence="8">The sequence shown here is derived from an EMBL/GenBank/DDBJ whole genome shotgun (WGS) entry which is preliminary data.</text>
</comment>
<reference evidence="8 9" key="1">
    <citation type="submission" date="2024-03" db="EMBL/GenBank/DDBJ databases">
        <title>Aquirufa genome sequencing.</title>
        <authorList>
            <person name="Pitt A."/>
            <person name="Hahn M.W."/>
        </authorList>
    </citation>
    <scope>NUCLEOTIDE SEQUENCE [LARGE SCALE GENOMIC DNA]</scope>
    <source>
        <strain evidence="8 9">OSTEICH-129V</strain>
    </source>
</reference>
<evidence type="ECO:0000313" key="9">
    <source>
        <dbReference type="Proteomes" id="UP001598138"/>
    </source>
</evidence>
<accession>A0ABW6DDD4</accession>
<comment type="cofactor">
    <cofactor evidence="6">
        <name>Zn(2+)</name>
        <dbReference type="ChEBI" id="CHEBI:29105"/>
    </cofactor>
    <text evidence="6">Binds 1 zinc ion.</text>
</comment>
<dbReference type="EC" id="3.4.-.-" evidence="8"/>
<name>A0ABW6DDD4_9BACT</name>
<evidence type="ECO:0000256" key="5">
    <source>
        <dbReference type="ARBA" id="ARBA00023049"/>
    </source>
</evidence>
<dbReference type="InterPro" id="IPR045090">
    <property type="entry name" value="Pept_M3A_M3B"/>
</dbReference>
<evidence type="ECO:0000256" key="6">
    <source>
        <dbReference type="RuleBase" id="RU003435"/>
    </source>
</evidence>
<dbReference type="PANTHER" id="PTHR11804">
    <property type="entry name" value="PROTEASE M3 THIMET OLIGOPEPTIDASE-RELATED"/>
    <property type="match status" value="1"/>
</dbReference>
<evidence type="ECO:0000256" key="2">
    <source>
        <dbReference type="ARBA" id="ARBA00022723"/>
    </source>
</evidence>
<dbReference type="NCBIfam" id="TIGR02289">
    <property type="entry name" value="M3_not_pepF"/>
    <property type="match status" value="1"/>
</dbReference>
<dbReference type="CDD" id="cd09606">
    <property type="entry name" value="M3B_PepF"/>
    <property type="match status" value="1"/>
</dbReference>
<protein>
    <submittedName>
        <fullName evidence="8">M3 family oligoendopeptidase</fullName>
        <ecNumber evidence="8">3.4.-.-</ecNumber>
    </submittedName>
</protein>
<dbReference type="SUPFAM" id="SSF55486">
    <property type="entry name" value="Metalloproteases ('zincins'), catalytic domain"/>
    <property type="match status" value="1"/>
</dbReference>
<keyword evidence="4 6" id="KW-0862">Zinc</keyword>
<dbReference type="InterPro" id="IPR001567">
    <property type="entry name" value="Pept_M3A_M3B_dom"/>
</dbReference>
<comment type="similarity">
    <text evidence="6">Belongs to the peptidase M3 family.</text>
</comment>
<dbReference type="RefSeq" id="WP_377983784.1">
    <property type="nucleotide sequence ID" value="NZ_JBBKXZ010000003.1"/>
</dbReference>
<evidence type="ECO:0000256" key="4">
    <source>
        <dbReference type="ARBA" id="ARBA00022833"/>
    </source>
</evidence>
<dbReference type="Pfam" id="PF01432">
    <property type="entry name" value="Peptidase_M3"/>
    <property type="match status" value="1"/>
</dbReference>
<keyword evidence="9" id="KW-1185">Reference proteome</keyword>
<dbReference type="PANTHER" id="PTHR11804:SF48">
    <property type="entry name" value="PUTATIVE-RELATED"/>
    <property type="match status" value="1"/>
</dbReference>
<keyword evidence="5 6" id="KW-0482">Metalloprotease</keyword>
<dbReference type="GO" id="GO:0016787">
    <property type="term" value="F:hydrolase activity"/>
    <property type="evidence" value="ECO:0007669"/>
    <property type="project" value="UniProtKB-KW"/>
</dbReference>
<keyword evidence="2 6" id="KW-0479">Metal-binding</keyword>
<evidence type="ECO:0000256" key="1">
    <source>
        <dbReference type="ARBA" id="ARBA00022670"/>
    </source>
</evidence>
<gene>
    <name evidence="8" type="ORF">U0R10_09765</name>
</gene>
<proteinExistence type="inferred from homology"/>
<dbReference type="EMBL" id="JBBKXZ010000003">
    <property type="protein sequence ID" value="MFD3394911.1"/>
    <property type="molecule type" value="Genomic_DNA"/>
</dbReference>
<evidence type="ECO:0000313" key="8">
    <source>
        <dbReference type="EMBL" id="MFD3394911.1"/>
    </source>
</evidence>
<keyword evidence="1 6" id="KW-0645">Protease</keyword>
<sequence>MRSSLISTLKLAKIDVFLQKKQPMTRVVSPQKIARKFLAADFTLSSWESVLPYFEKLSETKINSLEDLIEFCQNRSELESYLSENFAWRYIKMSCDNQNEAHQQSYQQFVNEIMPNASVFEDAWNNKVMQSPFAAELPQAGYSIMLRGLKKSIEIFREENIPLFTELQNLQTQYGAATGGLMVEIDGVEKTLQQANAYLESNDREKRKEVYEKVSGARLAIQEKLDDLFDQLVGKRHQVALNAGFANYRDYAFASLGRFDYTPADCFEFHSAVAKTVVPMINRQAEKRKNGLGVTALKPWDKAVDVLGREPLKPFETGEELLTKTIDVFDQMAPFLGNCLKEMVKLDRFDLDSRKGKNPGGYNYPLEESGFPFIFMNAAGQVRDMVTLLHEGGHAVHSILTKDLALNAFRNFPSEVAELASMSMELITMDYWDNYFTDPQAAKRAKIKHLEDILDTLPWVATIDAFQHWIYENPSHSPAERAQAWNRIYGQFSDRITDWSAHEDVKTNLWQKQLHLFEVPFYYIEYAIAQLGALAVWRNYCQNPTQALDQYLNALSLGYTKPIKEIYATAGIEFNFSQAYIQELMDFLAQKIQQLEES</sequence>